<dbReference type="EMBL" id="CASHTH010000173">
    <property type="protein sequence ID" value="CAI7993051.1"/>
    <property type="molecule type" value="Genomic_DNA"/>
</dbReference>
<name>A0AA35QUW7_GEOBA</name>
<keyword evidence="3" id="KW-1185">Reference proteome</keyword>
<dbReference type="Proteomes" id="UP001174909">
    <property type="component" value="Unassembled WGS sequence"/>
</dbReference>
<accession>A0AA35QUW7</accession>
<evidence type="ECO:0000256" key="1">
    <source>
        <dbReference type="SAM" id="Phobius"/>
    </source>
</evidence>
<reference evidence="2" key="1">
    <citation type="submission" date="2023-03" db="EMBL/GenBank/DDBJ databases">
        <authorList>
            <person name="Steffen K."/>
            <person name="Cardenas P."/>
        </authorList>
    </citation>
    <scope>NUCLEOTIDE SEQUENCE</scope>
</reference>
<dbReference type="AlphaFoldDB" id="A0AA35QUW7"/>
<keyword evidence="1" id="KW-0472">Membrane</keyword>
<protein>
    <submittedName>
        <fullName evidence="2">Uncharacterized protein</fullName>
    </submittedName>
</protein>
<feature type="transmembrane region" description="Helical" evidence="1">
    <location>
        <begin position="12"/>
        <end position="31"/>
    </location>
</feature>
<comment type="caution">
    <text evidence="2">The sequence shown here is derived from an EMBL/GenBank/DDBJ whole genome shotgun (WGS) entry which is preliminary data.</text>
</comment>
<evidence type="ECO:0000313" key="3">
    <source>
        <dbReference type="Proteomes" id="UP001174909"/>
    </source>
</evidence>
<gene>
    <name evidence="2" type="ORF">GBAR_LOCUS1176</name>
</gene>
<organism evidence="2 3">
    <name type="scientific">Geodia barretti</name>
    <name type="common">Barrett's horny sponge</name>
    <dbReference type="NCBI Taxonomy" id="519541"/>
    <lineage>
        <taxon>Eukaryota</taxon>
        <taxon>Metazoa</taxon>
        <taxon>Porifera</taxon>
        <taxon>Demospongiae</taxon>
        <taxon>Heteroscleromorpha</taxon>
        <taxon>Tetractinellida</taxon>
        <taxon>Astrophorina</taxon>
        <taxon>Geodiidae</taxon>
        <taxon>Geodia</taxon>
    </lineage>
</organism>
<proteinExistence type="predicted"/>
<evidence type="ECO:0000313" key="2">
    <source>
        <dbReference type="EMBL" id="CAI7993051.1"/>
    </source>
</evidence>
<keyword evidence="1" id="KW-1133">Transmembrane helix</keyword>
<sequence>MSDEEGKGLAVGALDVVLLLVAVAAVGLLLLRWRRRGKKESVRSVSVPSLSLGRPVENYGGVGGNFLSRMKSTVSSSCEKHVTPT</sequence>
<keyword evidence="1" id="KW-0812">Transmembrane</keyword>